<dbReference type="Proteomes" id="UP001595075">
    <property type="component" value="Unassembled WGS sequence"/>
</dbReference>
<protein>
    <recommendedName>
        <fullName evidence="2">AB hydrolase-1 domain-containing protein</fullName>
    </recommendedName>
</protein>
<organism evidence="3 4">
    <name type="scientific">Oculimacula yallundae</name>
    <dbReference type="NCBI Taxonomy" id="86028"/>
    <lineage>
        <taxon>Eukaryota</taxon>
        <taxon>Fungi</taxon>
        <taxon>Dikarya</taxon>
        <taxon>Ascomycota</taxon>
        <taxon>Pezizomycotina</taxon>
        <taxon>Leotiomycetes</taxon>
        <taxon>Helotiales</taxon>
        <taxon>Ploettnerulaceae</taxon>
        <taxon>Oculimacula</taxon>
    </lineage>
</organism>
<dbReference type="EMBL" id="JAZHXI010000024">
    <property type="protein sequence ID" value="KAL2060027.1"/>
    <property type="molecule type" value="Genomic_DNA"/>
</dbReference>
<gene>
    <name evidence="3" type="ORF">VTL71DRAFT_9849</name>
</gene>
<reference evidence="3 4" key="1">
    <citation type="journal article" date="2024" name="Commun. Biol.">
        <title>Comparative genomic analysis of thermophilic fungi reveals convergent evolutionary adaptations and gene losses.</title>
        <authorList>
            <person name="Steindorff A.S."/>
            <person name="Aguilar-Pontes M.V."/>
            <person name="Robinson A.J."/>
            <person name="Andreopoulos B."/>
            <person name="LaButti K."/>
            <person name="Kuo A."/>
            <person name="Mondo S."/>
            <person name="Riley R."/>
            <person name="Otillar R."/>
            <person name="Haridas S."/>
            <person name="Lipzen A."/>
            <person name="Grimwood J."/>
            <person name="Schmutz J."/>
            <person name="Clum A."/>
            <person name="Reid I.D."/>
            <person name="Moisan M.C."/>
            <person name="Butler G."/>
            <person name="Nguyen T.T.M."/>
            <person name="Dewar K."/>
            <person name="Conant G."/>
            <person name="Drula E."/>
            <person name="Henrissat B."/>
            <person name="Hansel C."/>
            <person name="Singer S."/>
            <person name="Hutchinson M.I."/>
            <person name="de Vries R.P."/>
            <person name="Natvig D.O."/>
            <person name="Powell A.J."/>
            <person name="Tsang A."/>
            <person name="Grigoriev I.V."/>
        </authorList>
    </citation>
    <scope>NUCLEOTIDE SEQUENCE [LARGE SCALE GENOMIC DNA]</scope>
    <source>
        <strain evidence="3 4">CBS 494.80</strain>
    </source>
</reference>
<dbReference type="SUPFAM" id="SSF53474">
    <property type="entry name" value="alpha/beta-Hydrolases"/>
    <property type="match status" value="1"/>
</dbReference>
<evidence type="ECO:0000313" key="4">
    <source>
        <dbReference type="Proteomes" id="UP001595075"/>
    </source>
</evidence>
<evidence type="ECO:0000256" key="1">
    <source>
        <dbReference type="SAM" id="SignalP"/>
    </source>
</evidence>
<keyword evidence="4" id="KW-1185">Reference proteome</keyword>
<feature type="signal peptide" evidence="1">
    <location>
        <begin position="1"/>
        <end position="20"/>
    </location>
</feature>
<feature type="chain" id="PRO_5045084368" description="AB hydrolase-1 domain-containing protein" evidence="1">
    <location>
        <begin position="21"/>
        <end position="381"/>
    </location>
</feature>
<name>A0ABR4BQQ0_9HELO</name>
<feature type="domain" description="AB hydrolase-1" evidence="2">
    <location>
        <begin position="104"/>
        <end position="361"/>
    </location>
</feature>
<sequence>MYSAIKPLICAAVLVCSALATTSQRKTCTDYEIPVTPTSVNLIWGKKFANNFDVVDLISDINSRTAATSFHPYDETTAPVLTTASYNISATFCTPKKGATGIVLLLSHGLNFDRSYWDPEVSKEKYSFVDWVIARGYSVFYYDRLGVGKSTLISGYVNQASIQIAILEELTTSVRAGKYTGALGTPKALVLVGHSFGSVLSSALVTAKPSIAEGLILTGFSFNGTNGDGFLEAFQPRIASGESSKWTSLDNGYLTATDIYSNINVFFKAPDYDVDIAKYAHRNRQPFGINEAISGGLVNLAPTNFAGVAMVIAGQFDLIFCTGQCDEVIEEPARTIFNVTVKPFKAFKAVSYPGAGHGLNFASNATGAFELITDFLSDNGL</sequence>
<dbReference type="InterPro" id="IPR029058">
    <property type="entry name" value="AB_hydrolase_fold"/>
</dbReference>
<evidence type="ECO:0000313" key="3">
    <source>
        <dbReference type="EMBL" id="KAL2060027.1"/>
    </source>
</evidence>
<keyword evidence="1" id="KW-0732">Signal</keyword>
<evidence type="ECO:0000259" key="2">
    <source>
        <dbReference type="Pfam" id="PF12697"/>
    </source>
</evidence>
<dbReference type="Pfam" id="PF12697">
    <property type="entry name" value="Abhydrolase_6"/>
    <property type="match status" value="1"/>
</dbReference>
<proteinExistence type="predicted"/>
<dbReference type="Gene3D" id="3.40.50.1820">
    <property type="entry name" value="alpha/beta hydrolase"/>
    <property type="match status" value="1"/>
</dbReference>
<accession>A0ABR4BQQ0</accession>
<dbReference type="InterPro" id="IPR000073">
    <property type="entry name" value="AB_hydrolase_1"/>
</dbReference>
<comment type="caution">
    <text evidence="3">The sequence shown here is derived from an EMBL/GenBank/DDBJ whole genome shotgun (WGS) entry which is preliminary data.</text>
</comment>